<evidence type="ECO:0000313" key="2">
    <source>
        <dbReference type="EMBL" id="NIZ60803.1"/>
    </source>
</evidence>
<dbReference type="RefSeq" id="WP_167683379.1">
    <property type="nucleotide sequence ID" value="NZ_QHLQ01000005.1"/>
</dbReference>
<evidence type="ECO:0000313" key="3">
    <source>
        <dbReference type="Proteomes" id="UP001429564"/>
    </source>
</evidence>
<feature type="signal peptide" evidence="1">
    <location>
        <begin position="1"/>
        <end position="22"/>
    </location>
</feature>
<comment type="caution">
    <text evidence="2">The sequence shown here is derived from an EMBL/GenBank/DDBJ whole genome shotgun (WGS) entry which is preliminary data.</text>
</comment>
<accession>A0ABX0W586</accession>
<protein>
    <submittedName>
        <fullName evidence="2">DUF192 domain-containing protein</fullName>
    </submittedName>
</protein>
<dbReference type="Pfam" id="PF02643">
    <property type="entry name" value="DUF192"/>
    <property type="match status" value="1"/>
</dbReference>
<dbReference type="PANTHER" id="PTHR37953:SF1">
    <property type="entry name" value="UPF0127 PROTEIN MJ1496"/>
    <property type="match status" value="1"/>
</dbReference>
<organism evidence="2 3">
    <name type="scientific">Parasedimentitalea denitrificans</name>
    <dbReference type="NCBI Taxonomy" id="2211118"/>
    <lineage>
        <taxon>Bacteria</taxon>
        <taxon>Pseudomonadati</taxon>
        <taxon>Pseudomonadota</taxon>
        <taxon>Alphaproteobacteria</taxon>
        <taxon>Rhodobacterales</taxon>
        <taxon>Paracoccaceae</taxon>
        <taxon>Parasedimentitalea</taxon>
    </lineage>
</organism>
<keyword evidence="3" id="KW-1185">Reference proteome</keyword>
<dbReference type="InterPro" id="IPR038695">
    <property type="entry name" value="Saro_0823-like_sf"/>
</dbReference>
<reference evidence="2 3" key="1">
    <citation type="submission" date="2018-05" db="EMBL/GenBank/DDBJ databases">
        <authorList>
            <person name="Zhang Y.-J."/>
        </authorList>
    </citation>
    <scope>NUCLEOTIDE SEQUENCE [LARGE SCALE GENOMIC DNA]</scope>
    <source>
        <strain evidence="2 3">CY04</strain>
    </source>
</reference>
<name>A0ABX0W586_9RHOB</name>
<dbReference type="InterPro" id="IPR003795">
    <property type="entry name" value="DUF192"/>
</dbReference>
<feature type="chain" id="PRO_5046246295" evidence="1">
    <location>
        <begin position="23"/>
        <end position="157"/>
    </location>
</feature>
<keyword evidence="1" id="KW-0732">Signal</keyword>
<dbReference type="PANTHER" id="PTHR37953">
    <property type="entry name" value="UPF0127 PROTEIN MJ1496"/>
    <property type="match status" value="1"/>
</dbReference>
<proteinExistence type="predicted"/>
<gene>
    <name evidence="2" type="ORF">DL239_07430</name>
</gene>
<sequence length="157" mass="16922">MKKIATALTLAIAVAVSGAAKADDCQPDRVDLRGNWGRASFNIEIVDTPDERAQGLMYRESLPRGAGMLFVYEAPQRASFWMKNTLIPLDIIFIDVTGTVTRVHSNAVPGDLTPIPGGDQVYAVLEINAGLAARYGISAGTEMRQNVFSNGPAKWPC</sequence>
<dbReference type="EMBL" id="QHLQ01000005">
    <property type="protein sequence ID" value="NIZ60803.1"/>
    <property type="molecule type" value="Genomic_DNA"/>
</dbReference>
<evidence type="ECO:0000256" key="1">
    <source>
        <dbReference type="SAM" id="SignalP"/>
    </source>
</evidence>
<dbReference type="Gene3D" id="2.60.120.1140">
    <property type="entry name" value="Protein of unknown function DUF192"/>
    <property type="match status" value="1"/>
</dbReference>
<dbReference type="Proteomes" id="UP001429564">
    <property type="component" value="Unassembled WGS sequence"/>
</dbReference>